<proteinExistence type="predicted"/>
<reference evidence="2" key="1">
    <citation type="submission" date="2020-12" db="EMBL/GenBank/DDBJ databases">
        <title>Metabolic potential, ecology and presence of endohyphal bacteria is reflected in genomic diversity of Mucoromycotina.</title>
        <authorList>
            <person name="Muszewska A."/>
            <person name="Okrasinska A."/>
            <person name="Steczkiewicz K."/>
            <person name="Drgas O."/>
            <person name="Orlowska M."/>
            <person name="Perlinska-Lenart U."/>
            <person name="Aleksandrzak-Piekarczyk T."/>
            <person name="Szatraj K."/>
            <person name="Zielenkiewicz U."/>
            <person name="Pilsyk S."/>
            <person name="Malc E."/>
            <person name="Mieczkowski P."/>
            <person name="Kruszewska J.S."/>
            <person name="Biernat P."/>
            <person name="Pawlowska J."/>
        </authorList>
    </citation>
    <scope>NUCLEOTIDE SEQUENCE</scope>
    <source>
        <strain evidence="2">CBS 226.32</strain>
    </source>
</reference>
<dbReference type="Proteomes" id="UP000650833">
    <property type="component" value="Unassembled WGS sequence"/>
</dbReference>
<accession>A0A8H7RKY6</accession>
<keyword evidence="3" id="KW-1185">Reference proteome</keyword>
<dbReference type="OrthoDB" id="2291053at2759"/>
<protein>
    <submittedName>
        <fullName evidence="2">Uncharacterized protein</fullName>
    </submittedName>
</protein>
<feature type="compositionally biased region" description="Polar residues" evidence="1">
    <location>
        <begin position="452"/>
        <end position="461"/>
    </location>
</feature>
<dbReference type="EMBL" id="JAEPRC010000063">
    <property type="protein sequence ID" value="KAG2211561.1"/>
    <property type="molecule type" value="Genomic_DNA"/>
</dbReference>
<sequence length="608" mass="67323">MSKSNTDHTSLQVEMSFPPKEIDDNYNKLNQSTITASDINQFNENDDIEEQDDFGSFDDTMDDDDFGSFGGEEDEEEEEEEEEQEEIDNTPIFNTVKDAKDLWQHLLNQIYNYEALESFTGNAPKSIKQYVLEEAPESLHSRLTWDSVTRYMENDSGIPRVKWHQSEIERHYLNALACKRSAITLTPIPTMLDTFEISQEPVETMAMKPALDTLIGSTTISSSSVSVNYSTNSANSTTTPTSEKRSSVFGLSSLSRFLPHLSKTNLPKSPTSPVSSPIAASKSFPRQLQQQPGLKDAPIPTAVNHLNVSTLRQDENTTSMKRSNSVAFISSRDNNVETKASSKLNNEKPRPTSFQSSQSMDLFDLTEDPATIVKSPTKLQFNFEPLVPTHTLSPTQVTPTLRNIIPANIHSDIMPNITTTLDIIQDDDFGDFAAEKGDLGEDDFGDFKQEDIQSPSFSSVKPTPTDFIDDDPFGIMGNSSSKQTNSSSENDPYGIASYSSHPSPALQSNNLIGIDSSYTQHQTHTLTPIPPAVGSPKIVTPTFDLLTPTSATNSQLKAQPFDTATANNKITADLLDFDHNAFAMNEQKSKPDTNAKVVDDDDWGDWTF</sequence>
<feature type="compositionally biased region" description="Polar residues" evidence="1">
    <location>
        <begin position="497"/>
        <end position="509"/>
    </location>
</feature>
<feature type="compositionally biased region" description="Polar residues" evidence="1">
    <location>
        <begin position="333"/>
        <end position="344"/>
    </location>
</feature>
<feature type="compositionally biased region" description="Polar residues" evidence="1">
    <location>
        <begin position="27"/>
        <end position="43"/>
    </location>
</feature>
<comment type="caution">
    <text evidence="2">The sequence shown here is derived from an EMBL/GenBank/DDBJ whole genome shotgun (WGS) entry which is preliminary data.</text>
</comment>
<evidence type="ECO:0000313" key="3">
    <source>
        <dbReference type="Proteomes" id="UP000650833"/>
    </source>
</evidence>
<feature type="compositionally biased region" description="Polar residues" evidence="1">
    <location>
        <begin position="262"/>
        <end position="275"/>
    </location>
</feature>
<feature type="region of interest" description="Disordered" evidence="1">
    <location>
        <begin position="587"/>
        <end position="608"/>
    </location>
</feature>
<feature type="compositionally biased region" description="Low complexity" evidence="1">
    <location>
        <begin position="478"/>
        <end position="490"/>
    </location>
</feature>
<evidence type="ECO:0000256" key="1">
    <source>
        <dbReference type="SAM" id="MobiDB-lite"/>
    </source>
</evidence>
<feature type="region of interest" description="Disordered" evidence="1">
    <location>
        <begin position="261"/>
        <end position="282"/>
    </location>
</feature>
<name>A0A8H7RKY6_9FUNG</name>
<feature type="region of interest" description="Disordered" evidence="1">
    <location>
        <begin position="1"/>
        <end position="89"/>
    </location>
</feature>
<dbReference type="AlphaFoldDB" id="A0A8H7RKY6"/>
<gene>
    <name evidence="2" type="ORF">INT46_006577</name>
</gene>
<feature type="compositionally biased region" description="Low complexity" evidence="1">
    <location>
        <begin position="224"/>
        <end position="241"/>
    </location>
</feature>
<organism evidence="2 3">
    <name type="scientific">Mucor plumbeus</name>
    <dbReference type="NCBI Taxonomy" id="97098"/>
    <lineage>
        <taxon>Eukaryota</taxon>
        <taxon>Fungi</taxon>
        <taxon>Fungi incertae sedis</taxon>
        <taxon>Mucoromycota</taxon>
        <taxon>Mucoromycotina</taxon>
        <taxon>Mucoromycetes</taxon>
        <taxon>Mucorales</taxon>
        <taxon>Mucorineae</taxon>
        <taxon>Mucoraceae</taxon>
        <taxon>Mucor</taxon>
    </lineage>
</organism>
<feature type="region of interest" description="Disordered" evidence="1">
    <location>
        <begin position="434"/>
        <end position="509"/>
    </location>
</feature>
<feature type="region of interest" description="Disordered" evidence="1">
    <location>
        <begin position="333"/>
        <end position="360"/>
    </location>
</feature>
<feature type="compositionally biased region" description="Basic and acidic residues" evidence="1">
    <location>
        <begin position="434"/>
        <end position="451"/>
    </location>
</feature>
<feature type="compositionally biased region" description="Acidic residues" evidence="1">
    <location>
        <begin position="44"/>
        <end position="88"/>
    </location>
</feature>
<feature type="compositionally biased region" description="Polar residues" evidence="1">
    <location>
        <begin position="1"/>
        <end position="13"/>
    </location>
</feature>
<feature type="region of interest" description="Disordered" evidence="1">
    <location>
        <begin position="224"/>
        <end position="247"/>
    </location>
</feature>
<evidence type="ECO:0000313" key="2">
    <source>
        <dbReference type="EMBL" id="KAG2211561.1"/>
    </source>
</evidence>
<feature type="compositionally biased region" description="Acidic residues" evidence="1">
    <location>
        <begin position="599"/>
        <end position="608"/>
    </location>
</feature>